<dbReference type="Gene3D" id="3.30.700.10">
    <property type="entry name" value="Glycoprotein, Type 4 Pilin"/>
    <property type="match status" value="1"/>
</dbReference>
<accession>A0A5B9VWB3</accession>
<proteinExistence type="predicted"/>
<name>A0A5B9VWB3_9BACT</name>
<protein>
    <recommendedName>
        <fullName evidence="2">DUF1559 domain-containing protein</fullName>
    </recommendedName>
</protein>
<evidence type="ECO:0000313" key="3">
    <source>
        <dbReference type="EMBL" id="QEH32151.1"/>
    </source>
</evidence>
<dbReference type="NCBIfam" id="TIGR02532">
    <property type="entry name" value="IV_pilin_GFxxxE"/>
    <property type="match status" value="1"/>
</dbReference>
<gene>
    <name evidence="3" type="ORF">OJF2_06200</name>
</gene>
<dbReference type="Pfam" id="PF07963">
    <property type="entry name" value="N_methyl"/>
    <property type="match status" value="1"/>
</dbReference>
<keyword evidence="1" id="KW-0812">Transmembrane</keyword>
<reference evidence="3 4" key="1">
    <citation type="submission" date="2019-08" db="EMBL/GenBank/DDBJ databases">
        <title>Deep-cultivation of Planctomycetes and their phenomic and genomic characterization uncovers novel biology.</title>
        <authorList>
            <person name="Wiegand S."/>
            <person name="Jogler M."/>
            <person name="Boedeker C."/>
            <person name="Pinto D."/>
            <person name="Vollmers J."/>
            <person name="Rivas-Marin E."/>
            <person name="Kohn T."/>
            <person name="Peeters S.H."/>
            <person name="Heuer A."/>
            <person name="Rast P."/>
            <person name="Oberbeckmann S."/>
            <person name="Bunk B."/>
            <person name="Jeske O."/>
            <person name="Meyerdierks A."/>
            <person name="Storesund J.E."/>
            <person name="Kallscheuer N."/>
            <person name="Luecker S."/>
            <person name="Lage O.M."/>
            <person name="Pohl T."/>
            <person name="Merkel B.J."/>
            <person name="Hornburger P."/>
            <person name="Mueller R.-W."/>
            <person name="Bruemmer F."/>
            <person name="Labrenz M."/>
            <person name="Spormann A.M."/>
            <person name="Op den Camp H."/>
            <person name="Overmann J."/>
            <person name="Amann R."/>
            <person name="Jetten M.S.M."/>
            <person name="Mascher T."/>
            <person name="Medema M.H."/>
            <person name="Devos D.P."/>
            <person name="Kaster A.-K."/>
            <person name="Ovreas L."/>
            <person name="Rohde M."/>
            <person name="Galperin M.Y."/>
            <person name="Jogler C."/>
        </authorList>
    </citation>
    <scope>NUCLEOTIDE SEQUENCE [LARGE SCALE GENOMIC DNA]</scope>
    <source>
        <strain evidence="3 4">OJF2</strain>
    </source>
</reference>
<evidence type="ECO:0000313" key="4">
    <source>
        <dbReference type="Proteomes" id="UP000324233"/>
    </source>
</evidence>
<organism evidence="3 4">
    <name type="scientific">Aquisphaera giovannonii</name>
    <dbReference type="NCBI Taxonomy" id="406548"/>
    <lineage>
        <taxon>Bacteria</taxon>
        <taxon>Pseudomonadati</taxon>
        <taxon>Planctomycetota</taxon>
        <taxon>Planctomycetia</taxon>
        <taxon>Isosphaerales</taxon>
        <taxon>Isosphaeraceae</taxon>
        <taxon>Aquisphaera</taxon>
    </lineage>
</organism>
<dbReference type="PANTHER" id="PTHR30093">
    <property type="entry name" value="GENERAL SECRETION PATHWAY PROTEIN G"/>
    <property type="match status" value="1"/>
</dbReference>
<dbReference type="InterPro" id="IPR012902">
    <property type="entry name" value="N_methyl_site"/>
</dbReference>
<feature type="domain" description="DUF1559" evidence="2">
    <location>
        <begin position="46"/>
        <end position="304"/>
    </location>
</feature>
<dbReference type="AlphaFoldDB" id="A0A5B9VWB3"/>
<dbReference type="OrthoDB" id="255848at2"/>
<sequence length="356" mass="38212">MKNHLKLRAYNPRAILPRPRAFTLIELLVVIAIIAVLIALLLPAVQSAREAARRAQCTNNLKQLALAAMNYESAHSTLPPGGFTRRATWPGSKWNIGTLTYVLPQLEQPAVFNALNYDWGLWAGANVTIAGIGLSAFWCPSDAAASQPGAIVAANYPGAPAGVGWMQAYSSYGGIVGAWSLRLHVDDATFALRKANQTGVIYAHSSTRLSEITDGTSNTMIYGEHLHGIYDAAGQAQYHAWNSGYWTDTMIDAYYPVNASSRLLKLTDATARDYIAMSLESRHPGGANVAFCDGSVRFLKDSIDCWPIDPATNVALGVPFNADGTGRITINPGAKVGVLQKLATRNLGDAVSSDSY</sequence>
<dbReference type="InterPro" id="IPR045584">
    <property type="entry name" value="Pilin-like"/>
</dbReference>
<dbReference type="SUPFAM" id="SSF54523">
    <property type="entry name" value="Pili subunits"/>
    <property type="match status" value="1"/>
</dbReference>
<dbReference type="RefSeq" id="WP_148591125.1">
    <property type="nucleotide sequence ID" value="NZ_CP042997.1"/>
</dbReference>
<feature type="transmembrane region" description="Helical" evidence="1">
    <location>
        <begin position="21"/>
        <end position="45"/>
    </location>
</feature>
<evidence type="ECO:0000256" key="1">
    <source>
        <dbReference type="SAM" id="Phobius"/>
    </source>
</evidence>
<keyword evidence="1" id="KW-1133">Transmembrane helix</keyword>
<dbReference type="InterPro" id="IPR027558">
    <property type="entry name" value="Pre_pil_HX9DG_C"/>
</dbReference>
<dbReference type="Pfam" id="PF07596">
    <property type="entry name" value="SBP_bac_10"/>
    <property type="match status" value="1"/>
</dbReference>
<dbReference type="NCBIfam" id="TIGR04294">
    <property type="entry name" value="pre_pil_HX9DG"/>
    <property type="match status" value="1"/>
</dbReference>
<dbReference type="EMBL" id="CP042997">
    <property type="protein sequence ID" value="QEH32151.1"/>
    <property type="molecule type" value="Genomic_DNA"/>
</dbReference>
<dbReference type="InterPro" id="IPR011453">
    <property type="entry name" value="DUF1559"/>
</dbReference>
<dbReference type="Proteomes" id="UP000324233">
    <property type="component" value="Chromosome"/>
</dbReference>
<keyword evidence="1" id="KW-0472">Membrane</keyword>
<keyword evidence="4" id="KW-1185">Reference proteome</keyword>
<dbReference type="KEGG" id="agv:OJF2_06200"/>
<dbReference type="PANTHER" id="PTHR30093:SF2">
    <property type="entry name" value="TYPE II SECRETION SYSTEM PROTEIN H"/>
    <property type="match status" value="1"/>
</dbReference>
<evidence type="ECO:0000259" key="2">
    <source>
        <dbReference type="Pfam" id="PF07596"/>
    </source>
</evidence>